<evidence type="ECO:0000256" key="6">
    <source>
        <dbReference type="SAM" id="Phobius"/>
    </source>
</evidence>
<dbReference type="CDD" id="cd19165">
    <property type="entry name" value="HemeO"/>
    <property type="match status" value="1"/>
</dbReference>
<dbReference type="PANTHER" id="PTHR10720">
    <property type="entry name" value="HEME OXYGENASE"/>
    <property type="match status" value="1"/>
</dbReference>
<dbReference type="EMBL" id="MU150256">
    <property type="protein sequence ID" value="KAF9464128.1"/>
    <property type="molecule type" value="Genomic_DNA"/>
</dbReference>
<evidence type="ECO:0000313" key="7">
    <source>
        <dbReference type="EMBL" id="KAF9464128.1"/>
    </source>
</evidence>
<sequence>MSEPDYTLPLATLLRDSTHEAHELVAKSPGAIVLLSGKLGRDEYIRYLMMLWHVYDAFERALDRHATHPALEPTYNPTLLARAPALAADISHLLEVPESSWKTHPTHRQLRKSMPPPLIAYVARIEELSNSADPAPLLAHSYVRYLGDLSGGQTIRRTLGKAYELDEDVGLGLAFYSFKELRSARPAGQGEMKRIKEWFREGMNTAGNLSAAVKASVLAEANIAFDLNTALFTTISTTSFEDNVESKEIPVIIEQTQQEGTYSVSQVIAVIAAVGLAHFLLVTNGFLGKQGYQKLIALDQWFTALWSSSE</sequence>
<dbReference type="InterPro" id="IPR016053">
    <property type="entry name" value="Haem_Oase-like"/>
</dbReference>
<comment type="caution">
    <text evidence="7">The sequence shown here is derived from an EMBL/GenBank/DDBJ whole genome shotgun (WGS) entry which is preliminary data.</text>
</comment>
<dbReference type="InterPro" id="IPR002051">
    <property type="entry name" value="Haem_Oase"/>
</dbReference>
<evidence type="ECO:0000256" key="1">
    <source>
        <dbReference type="ARBA" id="ARBA00022617"/>
    </source>
</evidence>
<dbReference type="PIRSF" id="PIRSF000343">
    <property type="entry name" value="Haem_Oase"/>
    <property type="match status" value="1"/>
</dbReference>
<feature type="transmembrane region" description="Helical" evidence="6">
    <location>
        <begin position="267"/>
        <end position="287"/>
    </location>
</feature>
<accession>A0A9P5Y8B4</accession>
<reference evidence="7" key="1">
    <citation type="submission" date="2020-11" db="EMBL/GenBank/DDBJ databases">
        <authorList>
            <consortium name="DOE Joint Genome Institute"/>
            <person name="Ahrendt S."/>
            <person name="Riley R."/>
            <person name="Andreopoulos W."/>
            <person name="Labutti K."/>
            <person name="Pangilinan J."/>
            <person name="Ruiz-Duenas F.J."/>
            <person name="Barrasa J.M."/>
            <person name="Sanchez-Garcia M."/>
            <person name="Camarero S."/>
            <person name="Miyauchi S."/>
            <person name="Serrano A."/>
            <person name="Linde D."/>
            <person name="Babiker R."/>
            <person name="Drula E."/>
            <person name="Ayuso-Fernandez I."/>
            <person name="Pacheco R."/>
            <person name="Padilla G."/>
            <person name="Ferreira P."/>
            <person name="Barriuso J."/>
            <person name="Kellner H."/>
            <person name="Castanera R."/>
            <person name="Alfaro M."/>
            <person name="Ramirez L."/>
            <person name="Pisabarro A.G."/>
            <person name="Kuo A."/>
            <person name="Tritt A."/>
            <person name="Lipzen A."/>
            <person name="He G."/>
            <person name="Yan M."/>
            <person name="Ng V."/>
            <person name="Cullen D."/>
            <person name="Martin F."/>
            <person name="Rosso M.-N."/>
            <person name="Henrissat B."/>
            <person name="Hibbett D."/>
            <person name="Martinez A.T."/>
            <person name="Grigoriev I.V."/>
        </authorList>
    </citation>
    <scope>NUCLEOTIDE SEQUENCE</scope>
    <source>
        <strain evidence="7">CBS 247.69</strain>
    </source>
</reference>
<dbReference type="GO" id="GO:0006788">
    <property type="term" value="P:heme oxidation"/>
    <property type="evidence" value="ECO:0007669"/>
    <property type="project" value="InterPro"/>
</dbReference>
<feature type="binding site" evidence="4">
    <location>
        <position position="142"/>
    </location>
    <ligand>
        <name>heme b</name>
        <dbReference type="ChEBI" id="CHEBI:60344"/>
    </ligand>
</feature>
<dbReference type="AlphaFoldDB" id="A0A9P5Y8B4"/>
<keyword evidence="1 4" id="KW-0349">Heme</keyword>
<organism evidence="7 8">
    <name type="scientific">Collybia nuda</name>
    <dbReference type="NCBI Taxonomy" id="64659"/>
    <lineage>
        <taxon>Eukaryota</taxon>
        <taxon>Fungi</taxon>
        <taxon>Dikarya</taxon>
        <taxon>Basidiomycota</taxon>
        <taxon>Agaricomycotina</taxon>
        <taxon>Agaricomycetes</taxon>
        <taxon>Agaricomycetidae</taxon>
        <taxon>Agaricales</taxon>
        <taxon>Tricholomatineae</taxon>
        <taxon>Clitocybaceae</taxon>
        <taxon>Collybia</taxon>
    </lineage>
</organism>
<dbReference type="Proteomes" id="UP000807353">
    <property type="component" value="Unassembled WGS sequence"/>
</dbReference>
<dbReference type="OrthoDB" id="652091at2759"/>
<evidence type="ECO:0000256" key="2">
    <source>
        <dbReference type="ARBA" id="ARBA00022723"/>
    </source>
</evidence>
<keyword evidence="6" id="KW-0472">Membrane</keyword>
<dbReference type="PANTHER" id="PTHR10720:SF0">
    <property type="entry name" value="HEME OXYGENASE"/>
    <property type="match status" value="1"/>
</dbReference>
<feature type="binding site" evidence="4">
    <location>
        <position position="15"/>
    </location>
    <ligand>
        <name>heme b</name>
        <dbReference type="ChEBI" id="CHEBI:60344"/>
    </ligand>
</feature>
<feature type="binding site" evidence="4">
    <location>
        <position position="200"/>
    </location>
    <ligand>
        <name>heme b</name>
        <dbReference type="ChEBI" id="CHEBI:60344"/>
    </ligand>
</feature>
<dbReference type="SUPFAM" id="SSF48613">
    <property type="entry name" value="Heme oxygenase-like"/>
    <property type="match status" value="1"/>
</dbReference>
<dbReference type="GO" id="GO:0004392">
    <property type="term" value="F:heme oxygenase (decyclizing) activity"/>
    <property type="evidence" value="ECO:0007669"/>
    <property type="project" value="InterPro"/>
</dbReference>
<keyword evidence="8" id="KW-1185">Reference proteome</keyword>
<evidence type="ECO:0000313" key="8">
    <source>
        <dbReference type="Proteomes" id="UP000807353"/>
    </source>
</evidence>
<dbReference type="InterPro" id="IPR016084">
    <property type="entry name" value="Haem_Oase-like_multi-hlx"/>
</dbReference>
<keyword evidence="6" id="KW-1133">Transmembrane helix</keyword>
<evidence type="ECO:0000256" key="3">
    <source>
        <dbReference type="ARBA" id="ARBA00023004"/>
    </source>
</evidence>
<keyword evidence="6" id="KW-0812">Transmembrane</keyword>
<evidence type="ECO:0000256" key="4">
    <source>
        <dbReference type="PIRSR" id="PIRSR000343-1"/>
    </source>
</evidence>
<keyword evidence="2 5" id="KW-0479">Metal-binding</keyword>
<dbReference type="Gene3D" id="1.20.910.10">
    <property type="entry name" value="Heme oxygenase-like"/>
    <property type="match status" value="1"/>
</dbReference>
<feature type="binding site" description="axial binding residue" evidence="5">
    <location>
        <position position="22"/>
    </location>
    <ligand>
        <name>heme b</name>
        <dbReference type="ChEBI" id="CHEBI:60344"/>
    </ligand>
    <ligandPart>
        <name>Fe</name>
        <dbReference type="ChEBI" id="CHEBI:18248"/>
    </ligandPart>
</feature>
<evidence type="ECO:0000256" key="5">
    <source>
        <dbReference type="PIRSR" id="PIRSR000343-2"/>
    </source>
</evidence>
<proteinExistence type="predicted"/>
<name>A0A9P5Y8B4_9AGAR</name>
<dbReference type="Pfam" id="PF01126">
    <property type="entry name" value="Heme_oxygenase"/>
    <property type="match status" value="1"/>
</dbReference>
<dbReference type="GO" id="GO:0046872">
    <property type="term" value="F:metal ion binding"/>
    <property type="evidence" value="ECO:0007669"/>
    <property type="project" value="UniProtKB-KW"/>
</dbReference>
<keyword evidence="3 5" id="KW-0408">Iron</keyword>
<protein>
    <submittedName>
        <fullName evidence="7">Heme oxygenase 1</fullName>
    </submittedName>
</protein>
<gene>
    <name evidence="7" type="ORF">BDZ94DRAFT_1216902</name>
</gene>